<dbReference type="EMBL" id="KI913953">
    <property type="protein sequence ID" value="ETW09258.1"/>
    <property type="molecule type" value="Genomic_DNA"/>
</dbReference>
<dbReference type="VEuPathDB" id="FungiDB:H310_01657"/>
<organism evidence="1">
    <name type="scientific">Aphanomyces invadans</name>
    <dbReference type="NCBI Taxonomy" id="157072"/>
    <lineage>
        <taxon>Eukaryota</taxon>
        <taxon>Sar</taxon>
        <taxon>Stramenopiles</taxon>
        <taxon>Oomycota</taxon>
        <taxon>Saprolegniomycetes</taxon>
        <taxon>Saprolegniales</taxon>
        <taxon>Verrucalvaceae</taxon>
        <taxon>Aphanomyces</taxon>
    </lineage>
</organism>
<dbReference type="GeneID" id="20078707"/>
<dbReference type="AlphaFoldDB" id="A0A024UUB6"/>
<proteinExistence type="predicted"/>
<gene>
    <name evidence="1" type="ORF">H310_01657</name>
</gene>
<evidence type="ECO:0000313" key="1">
    <source>
        <dbReference type="EMBL" id="ETW09258.1"/>
    </source>
</evidence>
<protein>
    <submittedName>
        <fullName evidence="1">Uncharacterized protein</fullName>
    </submittedName>
</protein>
<dbReference type="RefSeq" id="XP_008863063.1">
    <property type="nucleotide sequence ID" value="XM_008864841.1"/>
</dbReference>
<name>A0A024UUB6_9STRA</name>
<reference evidence="1" key="1">
    <citation type="submission" date="2013-12" db="EMBL/GenBank/DDBJ databases">
        <title>The Genome Sequence of Aphanomyces invadans NJM9701.</title>
        <authorList>
            <consortium name="The Broad Institute Genomics Platform"/>
            <person name="Russ C."/>
            <person name="Tyler B."/>
            <person name="van West P."/>
            <person name="Dieguez-Uribeondo J."/>
            <person name="Young S.K."/>
            <person name="Zeng Q."/>
            <person name="Gargeya S."/>
            <person name="Fitzgerald M."/>
            <person name="Abouelleil A."/>
            <person name="Alvarado L."/>
            <person name="Chapman S.B."/>
            <person name="Gainer-Dewar J."/>
            <person name="Goldberg J."/>
            <person name="Griggs A."/>
            <person name="Gujja S."/>
            <person name="Hansen M."/>
            <person name="Howarth C."/>
            <person name="Imamovic A."/>
            <person name="Ireland A."/>
            <person name="Larimer J."/>
            <person name="McCowan C."/>
            <person name="Murphy C."/>
            <person name="Pearson M."/>
            <person name="Poon T.W."/>
            <person name="Priest M."/>
            <person name="Roberts A."/>
            <person name="Saif S."/>
            <person name="Shea T."/>
            <person name="Sykes S."/>
            <person name="Wortman J."/>
            <person name="Nusbaum C."/>
            <person name="Birren B."/>
        </authorList>
    </citation>
    <scope>NUCLEOTIDE SEQUENCE [LARGE SCALE GENOMIC DNA]</scope>
    <source>
        <strain evidence="1">NJM9701</strain>
    </source>
</reference>
<sequence length="131" mass="14238">MIAPPCYARRDPCDDGALKIWYFACRFIAKLVSALANSVVVVGHFPCRPPHPRRTDAKKLMNSSIVSSPRRAINPTSTTHPGYWAFMCSLKAVNSNGCAPATQRLCLSKSSWPSLRNISKYAPTGLASNGA</sequence>
<accession>A0A024UUB6</accession>